<sequence length="142" mass="14953">MRRAFRNLMRPAASHTPGPRPVLVVALATALTVSLCGCGVAREISTQSFRNAVATGAEAELRGLGYHVRGTLDCTLPPGGGMAVVRVSCTGRTIDGRPVSVTGIAWNADSAHPRQEYVIKVAGRGVLRRSCLGRGCDKITAR</sequence>
<proteinExistence type="predicted"/>
<evidence type="ECO:0000313" key="1">
    <source>
        <dbReference type="EMBL" id="MBC6465683.1"/>
    </source>
</evidence>
<gene>
    <name evidence="1" type="ORF">HKK74_09260</name>
</gene>
<organism evidence="1 2">
    <name type="scientific">Actinomadura alba</name>
    <dbReference type="NCBI Taxonomy" id="406431"/>
    <lineage>
        <taxon>Bacteria</taxon>
        <taxon>Bacillati</taxon>
        <taxon>Actinomycetota</taxon>
        <taxon>Actinomycetes</taxon>
        <taxon>Streptosporangiales</taxon>
        <taxon>Thermomonosporaceae</taxon>
        <taxon>Actinomadura</taxon>
    </lineage>
</organism>
<accession>A0ABR7LLJ0</accession>
<dbReference type="EMBL" id="JABVEC010000005">
    <property type="protein sequence ID" value="MBC6465683.1"/>
    <property type="molecule type" value="Genomic_DNA"/>
</dbReference>
<evidence type="ECO:0008006" key="3">
    <source>
        <dbReference type="Google" id="ProtNLM"/>
    </source>
</evidence>
<name>A0ABR7LLJ0_9ACTN</name>
<dbReference type="Proteomes" id="UP000805614">
    <property type="component" value="Unassembled WGS sequence"/>
</dbReference>
<protein>
    <recommendedName>
        <fullName evidence="3">DUF4333 domain-containing protein</fullName>
    </recommendedName>
</protein>
<comment type="caution">
    <text evidence="1">The sequence shown here is derived from an EMBL/GenBank/DDBJ whole genome shotgun (WGS) entry which is preliminary data.</text>
</comment>
<reference evidence="1 2" key="1">
    <citation type="submission" date="2020-06" db="EMBL/GenBank/DDBJ databases">
        <title>Actinomadura xiongansis sp. nov., isolated from soil of Baiyangdian.</title>
        <authorList>
            <person name="Zhang X."/>
        </authorList>
    </citation>
    <scope>NUCLEOTIDE SEQUENCE [LARGE SCALE GENOMIC DNA]</scope>
    <source>
        <strain evidence="1 2">HBUM206468</strain>
    </source>
</reference>
<keyword evidence="2" id="KW-1185">Reference proteome</keyword>
<evidence type="ECO:0000313" key="2">
    <source>
        <dbReference type="Proteomes" id="UP000805614"/>
    </source>
</evidence>